<sequence length="92" mass="10901">MQKTIMESQYKLHRKMMEDQYNMQRAMMDKNAFQGPEGEKIYKQMIESQDKMHKQMMESHDKMQEKVMGNMEKMKTMAPAMQSPFTAPTAAK</sequence>
<dbReference type="Proteomes" id="UP000194003">
    <property type="component" value="Unassembled WGS sequence"/>
</dbReference>
<dbReference type="EMBL" id="LVJN01000018">
    <property type="protein sequence ID" value="OSM05276.1"/>
    <property type="molecule type" value="Genomic_DNA"/>
</dbReference>
<evidence type="ECO:0000313" key="1">
    <source>
        <dbReference type="EMBL" id="OSM05276.1"/>
    </source>
</evidence>
<accession>A0A1Y2K9C2</accession>
<proteinExistence type="predicted"/>
<reference evidence="1 2" key="1">
    <citation type="journal article" date="2016" name="BMC Genomics">
        <title>Combined genomic and structural analyses of a cultured magnetotactic bacterium reveals its niche adaptation to a dynamic environment.</title>
        <authorList>
            <person name="Araujo A.C."/>
            <person name="Morillo V."/>
            <person name="Cypriano J."/>
            <person name="Teixeira L.C."/>
            <person name="Leao P."/>
            <person name="Lyra S."/>
            <person name="Almeida L.G."/>
            <person name="Bazylinski D.A."/>
            <person name="Vasconcellos A.T."/>
            <person name="Abreu F."/>
            <person name="Lins U."/>
        </authorList>
    </citation>
    <scope>NUCLEOTIDE SEQUENCE [LARGE SCALE GENOMIC DNA]</scope>
    <source>
        <strain evidence="1 2">IT-1</strain>
    </source>
</reference>
<evidence type="ECO:0000313" key="2">
    <source>
        <dbReference type="Proteomes" id="UP000194003"/>
    </source>
</evidence>
<protein>
    <submittedName>
        <fullName evidence="1">Uncharacterized protein</fullName>
    </submittedName>
</protein>
<name>A0A1Y2K9C2_9PROT</name>
<dbReference type="AlphaFoldDB" id="A0A1Y2K9C2"/>
<keyword evidence="2" id="KW-1185">Reference proteome</keyword>
<gene>
    <name evidence="1" type="ORF">MAIT1_03444</name>
</gene>
<comment type="caution">
    <text evidence="1">The sequence shown here is derived from an EMBL/GenBank/DDBJ whole genome shotgun (WGS) entry which is preliminary data.</text>
</comment>
<organism evidence="1 2">
    <name type="scientific">Magnetofaba australis IT-1</name>
    <dbReference type="NCBI Taxonomy" id="1434232"/>
    <lineage>
        <taxon>Bacteria</taxon>
        <taxon>Pseudomonadati</taxon>
        <taxon>Pseudomonadota</taxon>
        <taxon>Magnetococcia</taxon>
        <taxon>Magnetococcales</taxon>
        <taxon>Magnetococcaceae</taxon>
        <taxon>Magnetofaba</taxon>
    </lineage>
</organism>